<evidence type="ECO:0000313" key="2">
    <source>
        <dbReference type="EMBL" id="WUM19396.1"/>
    </source>
</evidence>
<evidence type="ECO:0000313" key="3">
    <source>
        <dbReference type="Proteomes" id="UP001432128"/>
    </source>
</evidence>
<dbReference type="RefSeq" id="WP_328856905.1">
    <property type="nucleotide sequence ID" value="NZ_CP108021.1"/>
</dbReference>
<accession>A0AAU4K032</accession>
<dbReference type="EMBL" id="CP108021">
    <property type="protein sequence ID" value="WUM19396.1"/>
    <property type="molecule type" value="Genomic_DNA"/>
</dbReference>
<dbReference type="NCBIfam" id="NF033847">
    <property type="entry name" value="MCP_Sipho"/>
    <property type="match status" value="1"/>
</dbReference>
<feature type="region of interest" description="Disordered" evidence="1">
    <location>
        <begin position="104"/>
        <end position="152"/>
    </location>
</feature>
<proteinExistence type="predicted"/>
<dbReference type="AlphaFoldDB" id="A0AAU4K032"/>
<dbReference type="Proteomes" id="UP001432128">
    <property type="component" value="Chromosome"/>
</dbReference>
<dbReference type="KEGG" id="whr:OG579_17055"/>
<name>A0AAU4K032_9NOCA</name>
<feature type="region of interest" description="Disordered" evidence="1">
    <location>
        <begin position="165"/>
        <end position="188"/>
    </location>
</feature>
<gene>
    <name evidence="2" type="ORF">OG579_17055</name>
</gene>
<dbReference type="InterPro" id="IPR047790">
    <property type="entry name" value="MCP_Sipho"/>
</dbReference>
<organism evidence="2 3">
    <name type="scientific">Williamsia herbipolensis</name>
    <dbReference type="NCBI Taxonomy" id="1603258"/>
    <lineage>
        <taxon>Bacteria</taxon>
        <taxon>Bacillati</taxon>
        <taxon>Actinomycetota</taxon>
        <taxon>Actinomycetes</taxon>
        <taxon>Mycobacteriales</taxon>
        <taxon>Nocardiaceae</taxon>
        <taxon>Williamsia</taxon>
    </lineage>
</organism>
<protein>
    <submittedName>
        <fullName evidence="2">Major capsid protein</fullName>
    </submittedName>
</protein>
<keyword evidence="3" id="KW-1185">Reference proteome</keyword>
<evidence type="ECO:0000256" key="1">
    <source>
        <dbReference type="SAM" id="MobiDB-lite"/>
    </source>
</evidence>
<feature type="compositionally biased region" description="Low complexity" evidence="1">
    <location>
        <begin position="113"/>
        <end position="152"/>
    </location>
</feature>
<reference evidence="2 3" key="1">
    <citation type="submission" date="2022-10" db="EMBL/GenBank/DDBJ databases">
        <title>The complete genomes of actinobacterial strains from the NBC collection.</title>
        <authorList>
            <person name="Joergensen T.S."/>
            <person name="Alvarez Arevalo M."/>
            <person name="Sterndorff E.B."/>
            <person name="Faurdal D."/>
            <person name="Vuksanovic O."/>
            <person name="Mourched A.-S."/>
            <person name="Charusanti P."/>
            <person name="Shaw S."/>
            <person name="Blin K."/>
            <person name="Weber T."/>
        </authorList>
    </citation>
    <scope>NUCLEOTIDE SEQUENCE [LARGE SCALE GENOMIC DNA]</scope>
    <source>
        <strain evidence="2 3">NBC_00319</strain>
    </source>
</reference>
<sequence>MPQSTKPLDLVLNALKERGANAEGSVSEFLAQHLAEQGMSRADVIAMQHDAIARFAETREAGRFSDEDMALMSQLADVSEAASVEVGRQDSAISERDTALDDLAGRMQPLPDPAADPATDTGAPAGDPAPTDAAPATPAAPAAAPAADAPAAPALPEPVAASVAAAAVRRMQDQAPQPTDTPRPRGNIVKAASGVRGVDGGQELPDIAALTAAAVSKFESLPPNGTLPEGSLQAGHIAQVIAQYPAELVASGANDTDVVEFAADQSRLEQGSLVASGGWGAPSEVFYDMSPSLASATAGLVDMPSIGVTRGGIRTAPSPVYADLVGQDIALTQTEVQAQANTLKRFYRVPQAGAWNETRADVVYTGIESGILQDDALPEQKRAHMEIALALHAHEVNRMTIAKAVAKALGVSAAALGPSAVNAALNAVEWLIENARYAYRTDPSMMFDVWLPLWARVVLRADYALRNGIPLENVTDEQITAWFTVRGARVQWLYDWQDHYSGVTGGVGAPFPSDGSGTLTYPTSLLIEIHPANTFVRGRGQIVNIEGVYDSTNLETNDCLALFMEEKLLVHQRAYKAWKVTVPINVMGAAGSARLLDHNGKIATT</sequence>